<dbReference type="SUPFAM" id="SSF101936">
    <property type="entry name" value="DNA-binding pseudobarrel domain"/>
    <property type="match status" value="1"/>
</dbReference>
<name>A0A2Z6NEJ3_TRISU</name>
<dbReference type="OrthoDB" id="1424456at2759"/>
<comment type="subcellular location">
    <subcellularLocation>
        <location evidence="1">Nucleus</location>
    </subcellularLocation>
</comment>
<keyword evidence="7" id="KW-1185">Reference proteome</keyword>
<evidence type="ECO:0000256" key="3">
    <source>
        <dbReference type="ARBA" id="ARBA00023125"/>
    </source>
</evidence>
<evidence type="ECO:0000256" key="4">
    <source>
        <dbReference type="ARBA" id="ARBA00023163"/>
    </source>
</evidence>
<evidence type="ECO:0000313" key="7">
    <source>
        <dbReference type="Proteomes" id="UP000242715"/>
    </source>
</evidence>
<dbReference type="InterPro" id="IPR015300">
    <property type="entry name" value="DNA-bd_pseudobarrel_sf"/>
</dbReference>
<keyword evidence="5" id="KW-0539">Nucleus</keyword>
<evidence type="ECO:0000256" key="1">
    <source>
        <dbReference type="ARBA" id="ARBA00004123"/>
    </source>
</evidence>
<sequence>MNPNPVTNQEKCIKELQVKFCTYVVEYNIFEGAVMLPKMFYDDFDDVVTRVATLVDTNENQFEVLVDKVNDSMYFTRGFAALRDFYDLRISGWLLLMHVGEGQFGLIVVDQFHNILPYDDFGEHAFDDTTTSIKLIDDCGNAWDCDLVFVTFPCNYLKNGGWWSKLVAFKRVSVGKFIRVDVQAEESNETLYIIFGV</sequence>
<organism evidence="6 7">
    <name type="scientific">Trifolium subterraneum</name>
    <name type="common">Subterranean clover</name>
    <dbReference type="NCBI Taxonomy" id="3900"/>
    <lineage>
        <taxon>Eukaryota</taxon>
        <taxon>Viridiplantae</taxon>
        <taxon>Streptophyta</taxon>
        <taxon>Embryophyta</taxon>
        <taxon>Tracheophyta</taxon>
        <taxon>Spermatophyta</taxon>
        <taxon>Magnoliopsida</taxon>
        <taxon>eudicotyledons</taxon>
        <taxon>Gunneridae</taxon>
        <taxon>Pentapetalae</taxon>
        <taxon>rosids</taxon>
        <taxon>fabids</taxon>
        <taxon>Fabales</taxon>
        <taxon>Fabaceae</taxon>
        <taxon>Papilionoideae</taxon>
        <taxon>50 kb inversion clade</taxon>
        <taxon>NPAAA clade</taxon>
        <taxon>Hologalegina</taxon>
        <taxon>IRL clade</taxon>
        <taxon>Trifolieae</taxon>
        <taxon>Trifolium</taxon>
    </lineage>
</organism>
<proteinExistence type="predicted"/>
<evidence type="ECO:0000256" key="2">
    <source>
        <dbReference type="ARBA" id="ARBA00023015"/>
    </source>
</evidence>
<evidence type="ECO:0008006" key="8">
    <source>
        <dbReference type="Google" id="ProtNLM"/>
    </source>
</evidence>
<protein>
    <recommendedName>
        <fullName evidence="8">TF-B3 domain-containing protein</fullName>
    </recommendedName>
</protein>
<dbReference type="Proteomes" id="UP000242715">
    <property type="component" value="Unassembled WGS sequence"/>
</dbReference>
<dbReference type="GO" id="GO:0005634">
    <property type="term" value="C:nucleus"/>
    <property type="evidence" value="ECO:0007669"/>
    <property type="project" value="UniProtKB-SubCell"/>
</dbReference>
<evidence type="ECO:0000256" key="5">
    <source>
        <dbReference type="ARBA" id="ARBA00023242"/>
    </source>
</evidence>
<gene>
    <name evidence="6" type="ORF">TSUD_188680</name>
</gene>
<evidence type="ECO:0000313" key="6">
    <source>
        <dbReference type="EMBL" id="GAU42994.1"/>
    </source>
</evidence>
<keyword evidence="3" id="KW-0238">DNA-binding</keyword>
<reference evidence="7" key="1">
    <citation type="journal article" date="2017" name="Front. Plant Sci.">
        <title>Climate Clever Clovers: New Paradigm to Reduce the Environmental Footprint of Ruminants by Breeding Low Methanogenic Forages Utilizing Haplotype Variation.</title>
        <authorList>
            <person name="Kaur P."/>
            <person name="Appels R."/>
            <person name="Bayer P.E."/>
            <person name="Keeble-Gagnere G."/>
            <person name="Wang J."/>
            <person name="Hirakawa H."/>
            <person name="Shirasawa K."/>
            <person name="Vercoe P."/>
            <person name="Stefanova K."/>
            <person name="Durmic Z."/>
            <person name="Nichols P."/>
            <person name="Revell C."/>
            <person name="Isobe S.N."/>
            <person name="Edwards D."/>
            <person name="Erskine W."/>
        </authorList>
    </citation>
    <scope>NUCLEOTIDE SEQUENCE [LARGE SCALE GENOMIC DNA]</scope>
    <source>
        <strain evidence="7">cv. Daliak</strain>
    </source>
</reference>
<dbReference type="GO" id="GO:0003677">
    <property type="term" value="F:DNA binding"/>
    <property type="evidence" value="ECO:0007669"/>
    <property type="project" value="UniProtKB-KW"/>
</dbReference>
<dbReference type="AlphaFoldDB" id="A0A2Z6NEJ3"/>
<accession>A0A2Z6NEJ3</accession>
<dbReference type="EMBL" id="DF973950">
    <property type="protein sequence ID" value="GAU42994.1"/>
    <property type="molecule type" value="Genomic_DNA"/>
</dbReference>
<keyword evidence="2" id="KW-0805">Transcription regulation</keyword>
<keyword evidence="4" id="KW-0804">Transcription</keyword>
<dbReference type="Gene3D" id="2.40.330.10">
    <property type="entry name" value="DNA-binding pseudobarrel domain"/>
    <property type="match status" value="1"/>
</dbReference>